<dbReference type="SUPFAM" id="SSF55729">
    <property type="entry name" value="Acyl-CoA N-acyltransferases (Nat)"/>
    <property type="match status" value="1"/>
</dbReference>
<proteinExistence type="predicted"/>
<reference evidence="2 3" key="1">
    <citation type="submission" date="2018-07" db="EMBL/GenBank/DDBJ databases">
        <title>Arthrobacter sp. nov., isolated from raw cow's milk with high bacterial count.</title>
        <authorList>
            <person name="Hahne J."/>
            <person name="Isele D."/>
            <person name="Lipski A."/>
        </authorList>
    </citation>
    <scope>NUCLEOTIDE SEQUENCE [LARGE SCALE GENOMIC DNA]</scope>
    <source>
        <strain evidence="2 3">JZ R-183</strain>
    </source>
</reference>
<dbReference type="RefSeq" id="WP_121483623.1">
    <property type="nucleotide sequence ID" value="NZ_QQXL01000001.1"/>
</dbReference>
<name>A0A496PLG9_9MICC</name>
<accession>A0A496PLG9</accession>
<evidence type="ECO:0000313" key="3">
    <source>
        <dbReference type="Proteomes" id="UP000273119"/>
    </source>
</evidence>
<dbReference type="Gene3D" id="3.40.630.30">
    <property type="match status" value="1"/>
</dbReference>
<evidence type="ECO:0000313" key="2">
    <source>
        <dbReference type="EMBL" id="RKW71360.1"/>
    </source>
</evidence>
<comment type="caution">
    <text evidence="2">The sequence shown here is derived from an EMBL/GenBank/DDBJ whole genome shotgun (WGS) entry which is preliminary data.</text>
</comment>
<feature type="domain" description="N-acetyltransferase" evidence="1">
    <location>
        <begin position="15"/>
        <end position="153"/>
    </location>
</feature>
<dbReference type="InterPro" id="IPR016181">
    <property type="entry name" value="Acyl_CoA_acyltransferase"/>
</dbReference>
<dbReference type="Pfam" id="PF13302">
    <property type="entry name" value="Acetyltransf_3"/>
    <property type="match status" value="1"/>
</dbReference>
<dbReference type="PANTHER" id="PTHR43610:SF1">
    <property type="entry name" value="N-ACETYLTRANSFERASE DOMAIN-CONTAINING PROTEIN"/>
    <property type="match status" value="1"/>
</dbReference>
<organism evidence="2 3">
    <name type="scientific">Galactobacter caseinivorans</name>
    <dbReference type="NCBI Taxonomy" id="2676123"/>
    <lineage>
        <taxon>Bacteria</taxon>
        <taxon>Bacillati</taxon>
        <taxon>Actinomycetota</taxon>
        <taxon>Actinomycetes</taxon>
        <taxon>Micrococcales</taxon>
        <taxon>Micrococcaceae</taxon>
        <taxon>Galactobacter</taxon>
    </lineage>
</organism>
<dbReference type="PANTHER" id="PTHR43610">
    <property type="entry name" value="BLL6696 PROTEIN"/>
    <property type="match status" value="1"/>
</dbReference>
<keyword evidence="3" id="KW-1185">Reference proteome</keyword>
<dbReference type="GO" id="GO:0016747">
    <property type="term" value="F:acyltransferase activity, transferring groups other than amino-acyl groups"/>
    <property type="evidence" value="ECO:0007669"/>
    <property type="project" value="InterPro"/>
</dbReference>
<protein>
    <submittedName>
        <fullName evidence="2">N-acetyltransferase</fullName>
    </submittedName>
</protein>
<keyword evidence="2" id="KW-0808">Transferase</keyword>
<dbReference type="InterPro" id="IPR000182">
    <property type="entry name" value="GNAT_dom"/>
</dbReference>
<dbReference type="EMBL" id="QQXL01000001">
    <property type="protein sequence ID" value="RKW71360.1"/>
    <property type="molecule type" value="Genomic_DNA"/>
</dbReference>
<dbReference type="Proteomes" id="UP000273119">
    <property type="component" value="Unassembled WGS sequence"/>
</dbReference>
<sequence length="204" mass="23023">MTTLQPVTLTGDLVRLEPLSLEHEEGLKEAVRDGELWRLWYTNIPAPEGMRAEIERRLGLQRSGSMIPFTTRAVRDERIIGMTSYMNIDHSIPRVEIGSTWNAKSAQGSGTNAESKLLLLTQAFEVWDCPAVEFRTSWQNQQSRAAIEKLGAKLDGVLRQHTRTRDGSLRDTCVYSIVAAEWPQVRSMLRFRLGQDVLGQDVLG</sequence>
<dbReference type="AlphaFoldDB" id="A0A496PLG9"/>
<gene>
    <name evidence="2" type="ORF">DWQ67_00410</name>
</gene>
<evidence type="ECO:0000259" key="1">
    <source>
        <dbReference type="Pfam" id="PF13302"/>
    </source>
</evidence>